<proteinExistence type="predicted"/>
<dbReference type="Proteomes" id="UP000198528">
    <property type="component" value="Unassembled WGS sequence"/>
</dbReference>
<evidence type="ECO:0000313" key="2">
    <source>
        <dbReference type="EMBL" id="SDC24601.1"/>
    </source>
</evidence>
<name>A0A1G6K155_9ACTN</name>
<dbReference type="AlphaFoldDB" id="A0A1G6K155"/>
<sequence>MVSMAKALREESPEKIEAAYRESASDGAEPAARRLERRFVQAGLWEIRPERVALSVRYDGRIAADQD</sequence>
<feature type="compositionally biased region" description="Basic and acidic residues" evidence="1">
    <location>
        <begin position="7"/>
        <end position="24"/>
    </location>
</feature>
<evidence type="ECO:0000256" key="1">
    <source>
        <dbReference type="SAM" id="MobiDB-lite"/>
    </source>
</evidence>
<organism evidence="2 3">
    <name type="scientific">Parafannyhessea umbonata</name>
    <dbReference type="NCBI Taxonomy" id="604330"/>
    <lineage>
        <taxon>Bacteria</taxon>
        <taxon>Bacillati</taxon>
        <taxon>Actinomycetota</taxon>
        <taxon>Coriobacteriia</taxon>
        <taxon>Coriobacteriales</taxon>
        <taxon>Atopobiaceae</taxon>
        <taxon>Parafannyhessea</taxon>
    </lineage>
</organism>
<dbReference type="EMBL" id="FMZL01000006">
    <property type="protein sequence ID" value="SDC24601.1"/>
    <property type="molecule type" value="Genomic_DNA"/>
</dbReference>
<feature type="region of interest" description="Disordered" evidence="1">
    <location>
        <begin position="1"/>
        <end position="31"/>
    </location>
</feature>
<gene>
    <name evidence="2" type="ORF">SAMN04487824_10656</name>
</gene>
<accession>A0A1G6K155</accession>
<keyword evidence="3" id="KW-1185">Reference proteome</keyword>
<protein>
    <submittedName>
        <fullName evidence="2">Uncharacterized protein</fullName>
    </submittedName>
</protein>
<evidence type="ECO:0000313" key="3">
    <source>
        <dbReference type="Proteomes" id="UP000198528"/>
    </source>
</evidence>
<reference evidence="3" key="1">
    <citation type="submission" date="2016-10" db="EMBL/GenBank/DDBJ databases">
        <authorList>
            <person name="Varghese N."/>
            <person name="Submissions S."/>
        </authorList>
    </citation>
    <scope>NUCLEOTIDE SEQUENCE [LARGE SCALE GENOMIC DNA]</scope>
    <source>
        <strain evidence="3">DSM 22619</strain>
    </source>
</reference>